<dbReference type="Pfam" id="PF04389">
    <property type="entry name" value="Peptidase_M28"/>
    <property type="match status" value="1"/>
</dbReference>
<dbReference type="GO" id="GO:0006508">
    <property type="term" value="P:proteolysis"/>
    <property type="evidence" value="ECO:0007669"/>
    <property type="project" value="UniProtKB-KW"/>
</dbReference>
<keyword evidence="6 9" id="KW-0378">Hydrolase</keyword>
<evidence type="ECO:0000256" key="5">
    <source>
        <dbReference type="ARBA" id="ARBA00022729"/>
    </source>
</evidence>
<keyword evidence="4 9" id="KW-0479">Metal-binding</keyword>
<dbReference type="AlphaFoldDB" id="A0AAD7EYQ6"/>
<feature type="domain" description="Peptidase M28" evidence="10">
    <location>
        <begin position="190"/>
        <end position="390"/>
    </location>
</feature>
<evidence type="ECO:0000256" key="2">
    <source>
        <dbReference type="ARBA" id="ARBA00022438"/>
    </source>
</evidence>
<reference evidence="11" key="1">
    <citation type="submission" date="2023-03" db="EMBL/GenBank/DDBJ databases">
        <title>Massive genome expansion in bonnet fungi (Mycena s.s.) driven by repeated elements and novel gene families across ecological guilds.</title>
        <authorList>
            <consortium name="Lawrence Berkeley National Laboratory"/>
            <person name="Harder C.B."/>
            <person name="Miyauchi S."/>
            <person name="Viragh M."/>
            <person name="Kuo A."/>
            <person name="Thoen E."/>
            <person name="Andreopoulos B."/>
            <person name="Lu D."/>
            <person name="Skrede I."/>
            <person name="Drula E."/>
            <person name="Henrissat B."/>
            <person name="Morin E."/>
            <person name="Kohler A."/>
            <person name="Barry K."/>
            <person name="LaButti K."/>
            <person name="Morin E."/>
            <person name="Salamov A."/>
            <person name="Lipzen A."/>
            <person name="Mereny Z."/>
            <person name="Hegedus B."/>
            <person name="Baldrian P."/>
            <person name="Stursova M."/>
            <person name="Weitz H."/>
            <person name="Taylor A."/>
            <person name="Grigoriev I.V."/>
            <person name="Nagy L.G."/>
            <person name="Martin F."/>
            <person name="Kauserud H."/>
        </authorList>
    </citation>
    <scope>NUCLEOTIDE SEQUENCE</scope>
    <source>
        <strain evidence="11">CBHHK002</strain>
    </source>
</reference>
<keyword evidence="5 9" id="KW-0732">Signal</keyword>
<accession>A0AAD7EYQ6</accession>
<comment type="caution">
    <text evidence="11">The sequence shown here is derived from an EMBL/GenBank/DDBJ whole genome shotgun (WGS) entry which is preliminary data.</text>
</comment>
<dbReference type="SUPFAM" id="SSF53187">
    <property type="entry name" value="Zn-dependent exopeptidases"/>
    <property type="match status" value="1"/>
</dbReference>
<dbReference type="Proteomes" id="UP001218218">
    <property type="component" value="Unassembled WGS sequence"/>
</dbReference>
<evidence type="ECO:0000256" key="1">
    <source>
        <dbReference type="ARBA" id="ARBA00001947"/>
    </source>
</evidence>
<comment type="cofactor">
    <cofactor evidence="1">
        <name>Zn(2+)</name>
        <dbReference type="ChEBI" id="CHEBI:29105"/>
    </cofactor>
</comment>
<evidence type="ECO:0000256" key="7">
    <source>
        <dbReference type="ARBA" id="ARBA00022833"/>
    </source>
</evidence>
<evidence type="ECO:0000313" key="12">
    <source>
        <dbReference type="Proteomes" id="UP001218218"/>
    </source>
</evidence>
<dbReference type="GO" id="GO:0004177">
    <property type="term" value="F:aminopeptidase activity"/>
    <property type="evidence" value="ECO:0007669"/>
    <property type="project" value="UniProtKB-KW"/>
</dbReference>
<feature type="signal peptide" evidence="9">
    <location>
        <begin position="1"/>
        <end position="23"/>
    </location>
</feature>
<proteinExistence type="inferred from homology"/>
<keyword evidence="12" id="KW-1185">Reference proteome</keyword>
<evidence type="ECO:0000313" key="11">
    <source>
        <dbReference type="EMBL" id="KAJ7359562.1"/>
    </source>
</evidence>
<keyword evidence="7 9" id="KW-0862">Zinc</keyword>
<evidence type="ECO:0000256" key="4">
    <source>
        <dbReference type="ARBA" id="ARBA00022723"/>
    </source>
</evidence>
<dbReference type="GO" id="GO:0008235">
    <property type="term" value="F:metalloexopeptidase activity"/>
    <property type="evidence" value="ECO:0007669"/>
    <property type="project" value="InterPro"/>
</dbReference>
<evidence type="ECO:0000259" key="10">
    <source>
        <dbReference type="Pfam" id="PF04389"/>
    </source>
</evidence>
<dbReference type="PANTHER" id="PTHR12147">
    <property type="entry name" value="METALLOPEPTIDASE M28 FAMILY MEMBER"/>
    <property type="match status" value="1"/>
</dbReference>
<organism evidence="11 12">
    <name type="scientific">Mycena albidolilacea</name>
    <dbReference type="NCBI Taxonomy" id="1033008"/>
    <lineage>
        <taxon>Eukaryota</taxon>
        <taxon>Fungi</taxon>
        <taxon>Dikarya</taxon>
        <taxon>Basidiomycota</taxon>
        <taxon>Agaricomycotina</taxon>
        <taxon>Agaricomycetes</taxon>
        <taxon>Agaricomycetidae</taxon>
        <taxon>Agaricales</taxon>
        <taxon>Marasmiineae</taxon>
        <taxon>Mycenaceae</taxon>
        <taxon>Mycena</taxon>
    </lineage>
</organism>
<evidence type="ECO:0000256" key="6">
    <source>
        <dbReference type="ARBA" id="ARBA00022801"/>
    </source>
</evidence>
<keyword evidence="3 9" id="KW-0645">Protease</keyword>
<sequence length="404" mass="45294">MLFRVAASATWLTFFTIATHASGQFSKHTAQFHFESDISDDQFENHYNEPGFELNLDDIRLVQFSLDEDAIWITERQKLHAKAMGKKYLDITDAPSNFGLLFEKPHFSYPPPNSSLVAPMLPLLSIEEMKINLEYFSSFRTRYYNSESGRASSEWLLQKIRNYTAELATPEQKALISVEPFYHKWKQASVIIRIAPNDSAGSDPITILGAHCDSINKENPFLPAPGADDDGSGTVTLLEAYRTLLKFKYIPTTPLEFHFYSAEEGGGLGSQDIVAAYEAEGKVVKGMQQYDMTAWVASGSEETVNIITNGVDAELTQFLTLLVDRYLDIPWVKETTPAGIGSDHLLWNRAGYQACHAFEGLVAYGNNDNIHTHRDRIDASHEFSFSHVHQFAKLAVAFAVELSS</sequence>
<evidence type="ECO:0000256" key="9">
    <source>
        <dbReference type="RuleBase" id="RU361240"/>
    </source>
</evidence>
<dbReference type="InterPro" id="IPR045175">
    <property type="entry name" value="M28_fam"/>
</dbReference>
<dbReference type="EMBL" id="JARIHO010000006">
    <property type="protein sequence ID" value="KAJ7359562.1"/>
    <property type="molecule type" value="Genomic_DNA"/>
</dbReference>
<dbReference type="EC" id="3.4.-.-" evidence="9"/>
<evidence type="ECO:0000256" key="8">
    <source>
        <dbReference type="ARBA" id="ARBA00043962"/>
    </source>
</evidence>
<dbReference type="PANTHER" id="PTHR12147:SF56">
    <property type="entry name" value="AMINOPEPTIDASE YDR415C-RELATED"/>
    <property type="match status" value="1"/>
</dbReference>
<gene>
    <name evidence="11" type="ORF">DFH08DRAFT_846406</name>
</gene>
<dbReference type="InterPro" id="IPR007484">
    <property type="entry name" value="Peptidase_M28"/>
</dbReference>
<feature type="chain" id="PRO_5041778851" description="Peptide hydrolase" evidence="9">
    <location>
        <begin position="24"/>
        <end position="404"/>
    </location>
</feature>
<dbReference type="Gene3D" id="3.40.630.10">
    <property type="entry name" value="Zn peptidases"/>
    <property type="match status" value="1"/>
</dbReference>
<name>A0AAD7EYQ6_9AGAR</name>
<comment type="similarity">
    <text evidence="8">Belongs to the peptidase M28 family. M28E subfamily.</text>
</comment>
<keyword evidence="2" id="KW-0031">Aminopeptidase</keyword>
<evidence type="ECO:0000256" key="3">
    <source>
        <dbReference type="ARBA" id="ARBA00022670"/>
    </source>
</evidence>
<dbReference type="GO" id="GO:0046872">
    <property type="term" value="F:metal ion binding"/>
    <property type="evidence" value="ECO:0007669"/>
    <property type="project" value="UniProtKB-KW"/>
</dbReference>
<protein>
    <recommendedName>
        <fullName evidence="9">Peptide hydrolase</fullName>
        <ecNumber evidence="9">3.4.-.-</ecNumber>
    </recommendedName>
</protein>